<dbReference type="Proteomes" id="UP000321224">
    <property type="component" value="Unassembled WGS sequence"/>
</dbReference>
<reference evidence="1 2" key="1">
    <citation type="submission" date="2019-07" db="EMBL/GenBank/DDBJ databases">
        <title>Whole genome shotgun sequence of Myxococcus virescens NBRC 100334.</title>
        <authorList>
            <person name="Hosoyama A."/>
            <person name="Uohara A."/>
            <person name="Ohji S."/>
            <person name="Ichikawa N."/>
        </authorList>
    </citation>
    <scope>NUCLEOTIDE SEQUENCE [LARGE SCALE GENOMIC DNA]</scope>
    <source>
        <strain evidence="1 2">NBRC 100334</strain>
    </source>
</reference>
<protein>
    <submittedName>
        <fullName evidence="1">Uncharacterized protein</fullName>
    </submittedName>
</protein>
<evidence type="ECO:0000313" key="1">
    <source>
        <dbReference type="EMBL" id="GEL75029.1"/>
    </source>
</evidence>
<dbReference type="EMBL" id="BJVY01000059">
    <property type="protein sequence ID" value="GEL75029.1"/>
    <property type="molecule type" value="Genomic_DNA"/>
</dbReference>
<name>A0A511HRA5_9BACT</name>
<comment type="caution">
    <text evidence="1">The sequence shown here is derived from an EMBL/GenBank/DDBJ whole genome shotgun (WGS) entry which is preliminary data.</text>
</comment>
<organism evidence="1 2">
    <name type="scientific">Myxococcus virescens</name>
    <dbReference type="NCBI Taxonomy" id="83456"/>
    <lineage>
        <taxon>Bacteria</taxon>
        <taxon>Pseudomonadati</taxon>
        <taxon>Myxococcota</taxon>
        <taxon>Myxococcia</taxon>
        <taxon>Myxococcales</taxon>
        <taxon>Cystobacterineae</taxon>
        <taxon>Myxococcaceae</taxon>
        <taxon>Myxococcus</taxon>
    </lineage>
</organism>
<dbReference type="AlphaFoldDB" id="A0A511HRA5"/>
<gene>
    <name evidence="1" type="ORF">MVI01_68130</name>
</gene>
<proteinExistence type="predicted"/>
<accession>A0A511HRA5</accession>
<sequence>MCVSAYVRLRAHPELTGERIVGKREREPLRREEAWCESQATYRAASKGFGAPIPWSSSAAARLGSWSES</sequence>
<evidence type="ECO:0000313" key="2">
    <source>
        <dbReference type="Proteomes" id="UP000321224"/>
    </source>
</evidence>